<evidence type="ECO:0000256" key="1">
    <source>
        <dbReference type="ARBA" id="ARBA00004613"/>
    </source>
</evidence>
<dbReference type="Pfam" id="PF01187">
    <property type="entry name" value="MIF"/>
    <property type="match status" value="1"/>
</dbReference>
<dbReference type="GO" id="GO:0005576">
    <property type="term" value="C:extracellular region"/>
    <property type="evidence" value="ECO:0007669"/>
    <property type="project" value="UniProtKB-SubCell"/>
</dbReference>
<keyword evidence="4" id="KW-0964">Secreted</keyword>
<evidence type="ECO:0000256" key="10">
    <source>
        <dbReference type="ARBA" id="ARBA00041631"/>
    </source>
</evidence>
<dbReference type="GO" id="GO:0050178">
    <property type="term" value="F:phenylpyruvate tautomerase activity"/>
    <property type="evidence" value="ECO:0007669"/>
    <property type="project" value="UniProtKB-EC"/>
</dbReference>
<dbReference type="InterPro" id="IPR001398">
    <property type="entry name" value="Macrophage_inhib_fac"/>
</dbReference>
<keyword evidence="15" id="KW-1185">Reference proteome</keyword>
<evidence type="ECO:0000256" key="8">
    <source>
        <dbReference type="ARBA" id="ARBA00038932"/>
    </source>
</evidence>
<evidence type="ECO:0000256" key="13">
    <source>
        <dbReference type="SAM" id="MobiDB-lite"/>
    </source>
</evidence>
<evidence type="ECO:0000256" key="6">
    <source>
        <dbReference type="ARBA" id="ARBA00036735"/>
    </source>
</evidence>
<evidence type="ECO:0000256" key="9">
    <source>
        <dbReference type="ARBA" id="ARBA00039086"/>
    </source>
</evidence>
<sequence length="335" mass="37702">MPVSARSSFEDISTPPSPTRSFARRVKLTMLHSGLPPSPVDSNGGIFDQNSATVLEEKRLTREITRGTPGDRRRSMDTRSPLERDLARKRSQYYEKAFAVDPKPAFTARDRVLRESFIMADIKTNLIIHDEYQLITDISYALSTRYQRPENSILVTLSHSCCVLLGGNFEPAYVLNVTALPSQVLPITNRRNAVLLAKVMEDALGVSAERGIIKFTAISEDSLAYNGRTVAREIEELEKSQQENRILGRNLSSRGTIRSRRRPSIKSLRGYKAHQLHTHDETMISATPTPLTSKNHNSSSMPERPAGVLIMEHQPDRLQKMGRRRSFIASIFGRT</sequence>
<dbReference type="AlphaFoldDB" id="A0A2S4PX31"/>
<evidence type="ECO:0000256" key="2">
    <source>
        <dbReference type="ARBA" id="ARBA00005851"/>
    </source>
</evidence>
<reference evidence="14 15" key="1">
    <citation type="submission" date="2017-10" db="EMBL/GenBank/DDBJ databases">
        <title>Development of genomic resources for the powdery mildew, Erysiphe pulchra.</title>
        <authorList>
            <person name="Wadl P.A."/>
            <person name="Mack B.M."/>
            <person name="Moore G."/>
            <person name="Beltz S.B."/>
        </authorList>
    </citation>
    <scope>NUCLEOTIDE SEQUENCE [LARGE SCALE GENOMIC DNA]</scope>
    <source>
        <strain evidence="14">Cflorida</strain>
    </source>
</reference>
<dbReference type="InterPro" id="IPR014347">
    <property type="entry name" value="Tautomerase/MIF_sf"/>
</dbReference>
<dbReference type="SUPFAM" id="SSF55331">
    <property type="entry name" value="Tautomerase/MIF"/>
    <property type="match status" value="1"/>
</dbReference>
<dbReference type="PANTHER" id="PTHR11954">
    <property type="entry name" value="D-DOPACHROME DECARBOXYLASE"/>
    <property type="match status" value="1"/>
</dbReference>
<dbReference type="STRING" id="225359.A0A2S4PX31"/>
<evidence type="ECO:0000256" key="11">
    <source>
        <dbReference type="ARBA" id="ARBA00041912"/>
    </source>
</evidence>
<organism evidence="14 15">
    <name type="scientific">Erysiphe pulchra</name>
    <dbReference type="NCBI Taxonomy" id="225359"/>
    <lineage>
        <taxon>Eukaryota</taxon>
        <taxon>Fungi</taxon>
        <taxon>Dikarya</taxon>
        <taxon>Ascomycota</taxon>
        <taxon>Pezizomycotina</taxon>
        <taxon>Leotiomycetes</taxon>
        <taxon>Erysiphales</taxon>
        <taxon>Erysiphaceae</taxon>
        <taxon>Erysiphe</taxon>
    </lineage>
</organism>
<dbReference type="EC" id="5.3.3.12" evidence="8"/>
<feature type="compositionally biased region" description="Polar residues" evidence="13">
    <location>
        <begin position="1"/>
        <end position="11"/>
    </location>
</feature>
<evidence type="ECO:0000256" key="5">
    <source>
        <dbReference type="ARBA" id="ARBA00023235"/>
    </source>
</evidence>
<evidence type="ECO:0000313" key="15">
    <source>
        <dbReference type="Proteomes" id="UP000237438"/>
    </source>
</evidence>
<keyword evidence="3" id="KW-0202">Cytokine</keyword>
<protein>
    <recommendedName>
        <fullName evidence="12">L-dopachrome isomerase</fullName>
        <ecNumber evidence="9">5.3.2.1</ecNumber>
        <ecNumber evidence="8">5.3.3.12</ecNumber>
    </recommendedName>
    <alternativeName>
        <fullName evidence="10">L-dopachrome tautomerase</fullName>
    </alternativeName>
    <alternativeName>
        <fullName evidence="11">Phenylpyruvate tautomerase</fullName>
    </alternativeName>
</protein>
<dbReference type="EC" id="5.3.2.1" evidence="9"/>
<dbReference type="EMBL" id="PEDP01000295">
    <property type="protein sequence ID" value="POS86583.1"/>
    <property type="molecule type" value="Genomic_DNA"/>
</dbReference>
<gene>
    <name evidence="14" type="ORF">EPUL_003468</name>
</gene>
<accession>A0A2S4PX31</accession>
<dbReference type="Gene3D" id="3.30.429.10">
    <property type="entry name" value="Macrophage Migration Inhibitory Factor"/>
    <property type="match status" value="1"/>
</dbReference>
<evidence type="ECO:0000256" key="7">
    <source>
        <dbReference type="ARBA" id="ARBA00036823"/>
    </source>
</evidence>
<dbReference type="GO" id="GO:0004167">
    <property type="term" value="F:dopachrome isomerase activity"/>
    <property type="evidence" value="ECO:0007669"/>
    <property type="project" value="UniProtKB-EC"/>
</dbReference>
<feature type="region of interest" description="Disordered" evidence="13">
    <location>
        <begin position="61"/>
        <end position="83"/>
    </location>
</feature>
<evidence type="ECO:0000256" key="4">
    <source>
        <dbReference type="ARBA" id="ARBA00022525"/>
    </source>
</evidence>
<dbReference type="OrthoDB" id="255819at2759"/>
<evidence type="ECO:0000256" key="3">
    <source>
        <dbReference type="ARBA" id="ARBA00022514"/>
    </source>
</evidence>
<name>A0A2S4PX31_9PEZI</name>
<dbReference type="PANTHER" id="PTHR11954:SF6">
    <property type="entry name" value="MACROPHAGE MIGRATION INHIBITORY FACTOR"/>
    <property type="match status" value="1"/>
</dbReference>
<proteinExistence type="inferred from homology"/>
<comment type="catalytic activity">
    <reaction evidence="7">
        <text>L-dopachrome = 5,6-dihydroxyindole-2-carboxylate</text>
        <dbReference type="Rhea" id="RHEA:13041"/>
        <dbReference type="ChEBI" id="CHEBI:16875"/>
        <dbReference type="ChEBI" id="CHEBI:57509"/>
        <dbReference type="EC" id="5.3.3.12"/>
    </reaction>
</comment>
<feature type="region of interest" description="Disordered" evidence="13">
    <location>
        <begin position="1"/>
        <end position="20"/>
    </location>
</feature>
<keyword evidence="5" id="KW-0413">Isomerase</keyword>
<evidence type="ECO:0000313" key="14">
    <source>
        <dbReference type="EMBL" id="POS86583.1"/>
    </source>
</evidence>
<comment type="caution">
    <text evidence="14">The sequence shown here is derived from an EMBL/GenBank/DDBJ whole genome shotgun (WGS) entry which is preliminary data.</text>
</comment>
<comment type="subcellular location">
    <subcellularLocation>
        <location evidence="1">Secreted</location>
    </subcellularLocation>
</comment>
<evidence type="ECO:0000256" key="12">
    <source>
        <dbReference type="ARBA" id="ARBA00042730"/>
    </source>
</evidence>
<comment type="catalytic activity">
    <reaction evidence="6">
        <text>3-phenylpyruvate = enol-phenylpyruvate</text>
        <dbReference type="Rhea" id="RHEA:17097"/>
        <dbReference type="ChEBI" id="CHEBI:16815"/>
        <dbReference type="ChEBI" id="CHEBI:18005"/>
        <dbReference type="EC" id="5.3.2.1"/>
    </reaction>
</comment>
<comment type="similarity">
    <text evidence="2">Belongs to the MIF family.</text>
</comment>
<dbReference type="Proteomes" id="UP000237438">
    <property type="component" value="Unassembled WGS sequence"/>
</dbReference>